<reference evidence="1 2" key="2">
    <citation type="submission" date="2018-11" db="EMBL/GenBank/DDBJ databases">
        <authorList>
            <consortium name="Pathogen Informatics"/>
        </authorList>
    </citation>
    <scope>NUCLEOTIDE SEQUENCE [LARGE SCALE GENOMIC DNA]</scope>
    <source>
        <strain evidence="1">Dakar</strain>
        <strain evidence="2">Dakar, Senegal</strain>
    </source>
</reference>
<dbReference type="WBParaSite" id="SCUD_0001124901-mRNA-1">
    <property type="protein sequence ID" value="SCUD_0001124901-mRNA-1"/>
    <property type="gene ID" value="SCUD_0001124901"/>
</dbReference>
<dbReference type="Proteomes" id="UP000279833">
    <property type="component" value="Unassembled WGS sequence"/>
</dbReference>
<dbReference type="AlphaFoldDB" id="A0A183K8C0"/>
<gene>
    <name evidence="1" type="ORF">SCUD_LOCUS11249</name>
</gene>
<name>A0A183K8C0_9TREM</name>
<reference evidence="3" key="1">
    <citation type="submission" date="2016-06" db="UniProtKB">
        <authorList>
            <consortium name="WormBaseParasite"/>
        </authorList>
    </citation>
    <scope>IDENTIFICATION</scope>
</reference>
<evidence type="ECO:0000313" key="3">
    <source>
        <dbReference type="WBParaSite" id="SCUD_0001124901-mRNA-1"/>
    </source>
</evidence>
<protein>
    <submittedName>
        <fullName evidence="1 3">Uncharacterized protein</fullName>
    </submittedName>
</protein>
<accession>A0A183K8C0</accession>
<dbReference type="EMBL" id="UZAK01034289">
    <property type="protein sequence ID" value="VDP43711.1"/>
    <property type="molecule type" value="Genomic_DNA"/>
</dbReference>
<keyword evidence="2" id="KW-1185">Reference proteome</keyword>
<sequence length="86" mass="9638">MEPMCTIGLESGFSNSLGGITVSIGPVKVPDIRLSSSHFRKQHPWCEKAVRLPWQRLYTCGHVRAFQEGERTLPTLGRTRAFGSYC</sequence>
<evidence type="ECO:0000313" key="2">
    <source>
        <dbReference type="Proteomes" id="UP000279833"/>
    </source>
</evidence>
<evidence type="ECO:0000313" key="1">
    <source>
        <dbReference type="EMBL" id="VDP43711.1"/>
    </source>
</evidence>
<proteinExistence type="predicted"/>
<organism evidence="3">
    <name type="scientific">Schistosoma curassoni</name>
    <dbReference type="NCBI Taxonomy" id="6186"/>
    <lineage>
        <taxon>Eukaryota</taxon>
        <taxon>Metazoa</taxon>
        <taxon>Spiralia</taxon>
        <taxon>Lophotrochozoa</taxon>
        <taxon>Platyhelminthes</taxon>
        <taxon>Trematoda</taxon>
        <taxon>Digenea</taxon>
        <taxon>Strigeidida</taxon>
        <taxon>Schistosomatoidea</taxon>
        <taxon>Schistosomatidae</taxon>
        <taxon>Schistosoma</taxon>
    </lineage>
</organism>